<evidence type="ECO:0000313" key="1">
    <source>
        <dbReference type="EMBL" id="STR02541.1"/>
    </source>
</evidence>
<dbReference type="Proteomes" id="UP000254293">
    <property type="component" value="Unassembled WGS sequence"/>
</dbReference>
<gene>
    <name evidence="1" type="ORF">NCTC13336_01418</name>
</gene>
<name>A0A377R220_9NEIS</name>
<evidence type="ECO:0008006" key="3">
    <source>
        <dbReference type="Google" id="ProtNLM"/>
    </source>
</evidence>
<dbReference type="RefSeq" id="WP_115308455.1">
    <property type="nucleotide sequence ID" value="NZ_CP091516.1"/>
</dbReference>
<organism evidence="1 2">
    <name type="scientific">Kingella potus</name>
    <dbReference type="NCBI Taxonomy" id="265175"/>
    <lineage>
        <taxon>Bacteria</taxon>
        <taxon>Pseudomonadati</taxon>
        <taxon>Pseudomonadota</taxon>
        <taxon>Betaproteobacteria</taxon>
        <taxon>Neisseriales</taxon>
        <taxon>Neisseriaceae</taxon>
        <taxon>Kingella</taxon>
    </lineage>
</organism>
<dbReference type="AlphaFoldDB" id="A0A377R220"/>
<dbReference type="OrthoDB" id="9933441at2"/>
<accession>A0A377R220</accession>
<protein>
    <recommendedName>
        <fullName evidence="3">Lipoprotein</fullName>
    </recommendedName>
</protein>
<dbReference type="EMBL" id="UGJJ01000002">
    <property type="protein sequence ID" value="STR02541.1"/>
    <property type="molecule type" value="Genomic_DNA"/>
</dbReference>
<proteinExistence type="predicted"/>
<evidence type="ECO:0000313" key="2">
    <source>
        <dbReference type="Proteomes" id="UP000254293"/>
    </source>
</evidence>
<dbReference type="PROSITE" id="PS51257">
    <property type="entry name" value="PROKAR_LIPOPROTEIN"/>
    <property type="match status" value="1"/>
</dbReference>
<reference evidence="1 2" key="1">
    <citation type="submission" date="2018-06" db="EMBL/GenBank/DDBJ databases">
        <authorList>
            <consortium name="Pathogen Informatics"/>
            <person name="Doyle S."/>
        </authorList>
    </citation>
    <scope>NUCLEOTIDE SEQUENCE [LARGE SCALE GENOMIC DNA]</scope>
    <source>
        <strain evidence="1 2">NCTC13336</strain>
    </source>
</reference>
<sequence>MKKTILCGLAAFVLQGCVVSLPSMTTSVLETDSENGNQIALDGSYCGYNCLQIAMNKARETCASDYVVQSKSQVSMGSIYMVVRCRPKAKTAS</sequence>
<keyword evidence="2" id="KW-1185">Reference proteome</keyword>